<evidence type="ECO:0000256" key="5">
    <source>
        <dbReference type="ARBA" id="ARBA00023136"/>
    </source>
</evidence>
<feature type="transmembrane region" description="Helical" evidence="11">
    <location>
        <begin position="12"/>
        <end position="45"/>
    </location>
</feature>
<evidence type="ECO:0000256" key="9">
    <source>
        <dbReference type="ARBA" id="ARBA00023264"/>
    </source>
</evidence>
<keyword evidence="1" id="KW-1003">Cell membrane</keyword>
<gene>
    <name evidence="12" type="ordered locus">Tgr7_2155</name>
</gene>
<dbReference type="InterPro" id="IPR003817">
    <property type="entry name" value="PS_Dcarbxylase"/>
</dbReference>
<name>B8GUB5_THISH</name>
<evidence type="ECO:0000313" key="13">
    <source>
        <dbReference type="Proteomes" id="UP000002383"/>
    </source>
</evidence>
<protein>
    <submittedName>
        <fullName evidence="12">Phosphatidylserine decarboxylase</fullName>
    </submittedName>
</protein>
<dbReference type="eggNOG" id="COG0688">
    <property type="taxonomic scope" value="Bacteria"/>
</dbReference>
<dbReference type="GO" id="GO:0008654">
    <property type="term" value="P:phospholipid biosynthetic process"/>
    <property type="evidence" value="ECO:0007669"/>
    <property type="project" value="UniProtKB-KW"/>
</dbReference>
<evidence type="ECO:0000256" key="2">
    <source>
        <dbReference type="ARBA" id="ARBA00022516"/>
    </source>
</evidence>
<keyword evidence="6" id="KW-0865">Zymogen</keyword>
<keyword evidence="11" id="KW-1133">Transmembrane helix</keyword>
<evidence type="ECO:0000256" key="10">
    <source>
        <dbReference type="ARBA" id="ARBA00023317"/>
    </source>
</evidence>
<keyword evidence="13" id="KW-1185">Reference proteome</keyword>
<keyword evidence="11" id="KW-0812">Transmembrane</keyword>
<dbReference type="InterPro" id="IPR033175">
    <property type="entry name" value="PSD-A"/>
</dbReference>
<dbReference type="Pfam" id="PF02666">
    <property type="entry name" value="PS_Dcarbxylase"/>
    <property type="match status" value="1"/>
</dbReference>
<evidence type="ECO:0000313" key="12">
    <source>
        <dbReference type="EMBL" id="ACL73235.1"/>
    </source>
</evidence>
<evidence type="ECO:0000256" key="8">
    <source>
        <dbReference type="ARBA" id="ARBA00023239"/>
    </source>
</evidence>
<keyword evidence="4" id="KW-0443">Lipid metabolism</keyword>
<evidence type="ECO:0000256" key="1">
    <source>
        <dbReference type="ARBA" id="ARBA00022475"/>
    </source>
</evidence>
<dbReference type="AlphaFoldDB" id="B8GUB5"/>
<proteinExistence type="predicted"/>
<dbReference type="PANTHER" id="PTHR35809">
    <property type="entry name" value="ARCHAETIDYLSERINE DECARBOXYLASE PROENZYME-RELATED"/>
    <property type="match status" value="1"/>
</dbReference>
<dbReference type="GO" id="GO:0004609">
    <property type="term" value="F:phosphatidylserine decarboxylase activity"/>
    <property type="evidence" value="ECO:0007669"/>
    <property type="project" value="InterPro"/>
</dbReference>
<evidence type="ECO:0000256" key="7">
    <source>
        <dbReference type="ARBA" id="ARBA00023209"/>
    </source>
</evidence>
<evidence type="ECO:0000256" key="3">
    <source>
        <dbReference type="ARBA" id="ARBA00022793"/>
    </source>
</evidence>
<dbReference type="OrthoDB" id="5958899at2"/>
<keyword evidence="8" id="KW-0456">Lyase</keyword>
<evidence type="ECO:0000256" key="4">
    <source>
        <dbReference type="ARBA" id="ARBA00023098"/>
    </source>
</evidence>
<keyword evidence="2" id="KW-0444">Lipid biosynthesis</keyword>
<evidence type="ECO:0000256" key="6">
    <source>
        <dbReference type="ARBA" id="ARBA00023145"/>
    </source>
</evidence>
<dbReference type="RefSeq" id="WP_012638713.1">
    <property type="nucleotide sequence ID" value="NC_011901.1"/>
</dbReference>
<dbReference type="HOGENOM" id="CLU_1309630_0_0_6"/>
<reference evidence="12 13" key="1">
    <citation type="journal article" date="2011" name="Stand. Genomic Sci.">
        <title>Complete genome sequence of 'Thioalkalivibrio sulfidophilus' HL-EbGr7.</title>
        <authorList>
            <person name="Muyzer G."/>
            <person name="Sorokin D.Y."/>
            <person name="Mavromatis K."/>
            <person name="Lapidus A."/>
            <person name="Clum A."/>
            <person name="Ivanova N."/>
            <person name="Pati A."/>
            <person name="d'Haeseleer P."/>
            <person name="Woyke T."/>
            <person name="Kyrpides N.C."/>
        </authorList>
    </citation>
    <scope>NUCLEOTIDE SEQUENCE [LARGE SCALE GENOMIC DNA]</scope>
    <source>
        <strain evidence="12 13">HL-EbGR7</strain>
    </source>
</reference>
<dbReference type="Proteomes" id="UP000002383">
    <property type="component" value="Chromosome"/>
</dbReference>
<dbReference type="EMBL" id="CP001339">
    <property type="protein sequence ID" value="ACL73235.1"/>
    <property type="molecule type" value="Genomic_DNA"/>
</dbReference>
<keyword evidence="5 11" id="KW-0472">Membrane</keyword>
<dbReference type="PANTHER" id="PTHR35809:SF1">
    <property type="entry name" value="ARCHAETIDYLSERINE DECARBOXYLASE PROENZYME-RELATED"/>
    <property type="match status" value="1"/>
</dbReference>
<keyword evidence="9" id="KW-1208">Phospholipid metabolism</keyword>
<organism evidence="12 13">
    <name type="scientific">Thioalkalivibrio sulfidiphilus (strain HL-EbGR7)</name>
    <dbReference type="NCBI Taxonomy" id="396588"/>
    <lineage>
        <taxon>Bacteria</taxon>
        <taxon>Pseudomonadati</taxon>
        <taxon>Pseudomonadota</taxon>
        <taxon>Gammaproteobacteria</taxon>
        <taxon>Chromatiales</taxon>
        <taxon>Ectothiorhodospiraceae</taxon>
        <taxon>Thioalkalivibrio</taxon>
    </lineage>
</organism>
<keyword evidence="10" id="KW-0670">Pyruvate</keyword>
<keyword evidence="3" id="KW-0210">Decarboxylase</keyword>
<dbReference type="STRING" id="396588.Tgr7_2155"/>
<accession>B8GUB5</accession>
<dbReference type="KEGG" id="tgr:Tgr7_2155"/>
<keyword evidence="7" id="KW-0594">Phospholipid biosynthesis</keyword>
<sequence precursor="true">MLPLAPEGRPYVAAAAVVVAGTHAVWGAEIAWPSWILLAVAFFIFRDFSRKVAPRALAVLSPVDGVVTEVAEHRDPYLGRPARRVSLRQSRFGEFNVHSPIEGKVQARWWPGKEGVKEGLPGDEFALQVQTDEGDEVVFAIQIRGLRLVRCGVQSGERMGQGRRCGFLGFGLPVQVYLPMNSRVEVAPGQRLKAGSDIIGILVHKESDKA</sequence>
<evidence type="ECO:0000256" key="11">
    <source>
        <dbReference type="SAM" id="Phobius"/>
    </source>
</evidence>